<evidence type="ECO:0000256" key="1">
    <source>
        <dbReference type="ARBA" id="ARBA00022723"/>
    </source>
</evidence>
<keyword evidence="7" id="KW-1185">Reference proteome</keyword>
<keyword evidence="2 4" id="KW-0863">Zinc-finger</keyword>
<reference evidence="6 7" key="1">
    <citation type="journal article" date="2016" name="Mol. Biol. Evol.">
        <title>Comparative Genomics of Early-Diverging Mushroom-Forming Fungi Provides Insights into the Origins of Lignocellulose Decay Capabilities.</title>
        <authorList>
            <person name="Nagy L.G."/>
            <person name="Riley R."/>
            <person name="Tritt A."/>
            <person name="Adam C."/>
            <person name="Daum C."/>
            <person name="Floudas D."/>
            <person name="Sun H."/>
            <person name="Yadav J.S."/>
            <person name="Pangilinan J."/>
            <person name="Larsson K.H."/>
            <person name="Matsuura K."/>
            <person name="Barry K."/>
            <person name="Labutti K."/>
            <person name="Kuo R."/>
            <person name="Ohm R.A."/>
            <person name="Bhattacharya S.S."/>
            <person name="Shirouzu T."/>
            <person name="Yoshinaga Y."/>
            <person name="Martin F.M."/>
            <person name="Grigoriev I.V."/>
            <person name="Hibbett D.S."/>
        </authorList>
    </citation>
    <scope>NUCLEOTIDE SEQUENCE [LARGE SCALE GENOMIC DNA]</scope>
    <source>
        <strain evidence="6 7">HHB12029</strain>
    </source>
</reference>
<dbReference type="InParanoid" id="A0A165JFD7"/>
<keyword evidence="1" id="KW-0479">Metal-binding</keyword>
<dbReference type="Pfam" id="PF01753">
    <property type="entry name" value="zf-MYND"/>
    <property type="match status" value="1"/>
</dbReference>
<organism evidence="6 7">
    <name type="scientific">Exidia glandulosa HHB12029</name>
    <dbReference type="NCBI Taxonomy" id="1314781"/>
    <lineage>
        <taxon>Eukaryota</taxon>
        <taxon>Fungi</taxon>
        <taxon>Dikarya</taxon>
        <taxon>Basidiomycota</taxon>
        <taxon>Agaricomycotina</taxon>
        <taxon>Agaricomycetes</taxon>
        <taxon>Auriculariales</taxon>
        <taxon>Exidiaceae</taxon>
        <taxon>Exidia</taxon>
    </lineage>
</organism>
<sequence>MKGRERTEDPYLDIVRLLPLTLARRACFGCGKQVHENPSGKPFSKCARCKAVQYCSKECQRNDWNLKHGQPHKIICDILSEVLTIMPVETMMKKRLDDVARTWRAANFPPERVRRLSQWMVGHDGGHVPTAYAELMDQSIDTRRIESDENNPSVIPLWTEEESQVYEEIVLEEGKHYPGPYLIKIIPPGSTTP</sequence>
<dbReference type="Gene3D" id="6.10.140.2220">
    <property type="match status" value="1"/>
</dbReference>
<evidence type="ECO:0000259" key="5">
    <source>
        <dbReference type="PROSITE" id="PS50865"/>
    </source>
</evidence>
<evidence type="ECO:0000256" key="2">
    <source>
        <dbReference type="ARBA" id="ARBA00022771"/>
    </source>
</evidence>
<dbReference type="GO" id="GO:0008270">
    <property type="term" value="F:zinc ion binding"/>
    <property type="evidence" value="ECO:0007669"/>
    <property type="project" value="UniProtKB-KW"/>
</dbReference>
<accession>A0A165JFD7</accession>
<dbReference type="PROSITE" id="PS50865">
    <property type="entry name" value="ZF_MYND_2"/>
    <property type="match status" value="1"/>
</dbReference>
<dbReference type="SUPFAM" id="SSF144232">
    <property type="entry name" value="HIT/MYND zinc finger-like"/>
    <property type="match status" value="1"/>
</dbReference>
<gene>
    <name evidence="6" type="ORF">EXIGLDRAFT_766792</name>
</gene>
<keyword evidence="3" id="KW-0862">Zinc</keyword>
<dbReference type="AlphaFoldDB" id="A0A165JFD7"/>
<feature type="domain" description="MYND-type" evidence="5">
    <location>
        <begin position="27"/>
        <end position="76"/>
    </location>
</feature>
<evidence type="ECO:0000256" key="4">
    <source>
        <dbReference type="PROSITE-ProRule" id="PRU00134"/>
    </source>
</evidence>
<evidence type="ECO:0000313" key="7">
    <source>
        <dbReference type="Proteomes" id="UP000077266"/>
    </source>
</evidence>
<evidence type="ECO:0000313" key="6">
    <source>
        <dbReference type="EMBL" id="KZV94764.1"/>
    </source>
</evidence>
<name>A0A165JFD7_EXIGL</name>
<dbReference type="OrthoDB" id="3056838at2759"/>
<dbReference type="Proteomes" id="UP000077266">
    <property type="component" value="Unassembled WGS sequence"/>
</dbReference>
<proteinExistence type="predicted"/>
<dbReference type="InterPro" id="IPR002893">
    <property type="entry name" value="Znf_MYND"/>
</dbReference>
<protein>
    <recommendedName>
        <fullName evidence="5">MYND-type domain-containing protein</fullName>
    </recommendedName>
</protein>
<dbReference type="EMBL" id="KV425967">
    <property type="protein sequence ID" value="KZV94764.1"/>
    <property type="molecule type" value="Genomic_DNA"/>
</dbReference>
<evidence type="ECO:0000256" key="3">
    <source>
        <dbReference type="ARBA" id="ARBA00022833"/>
    </source>
</evidence>